<evidence type="ECO:0000313" key="2">
    <source>
        <dbReference type="Proteomes" id="UP000324800"/>
    </source>
</evidence>
<dbReference type="Proteomes" id="UP000324800">
    <property type="component" value="Unassembled WGS sequence"/>
</dbReference>
<name>A0A5J4UH95_9EUKA</name>
<reference evidence="1 2" key="1">
    <citation type="submission" date="2019-03" db="EMBL/GenBank/DDBJ databases">
        <title>Single cell metagenomics reveals metabolic interactions within the superorganism composed of flagellate Streblomastix strix and complex community of Bacteroidetes bacteria on its surface.</title>
        <authorList>
            <person name="Treitli S.C."/>
            <person name="Kolisko M."/>
            <person name="Husnik F."/>
            <person name="Keeling P."/>
            <person name="Hampl V."/>
        </authorList>
    </citation>
    <scope>NUCLEOTIDE SEQUENCE [LARGE SCALE GENOMIC DNA]</scope>
    <source>
        <strain evidence="1">ST1C</strain>
    </source>
</reference>
<comment type="caution">
    <text evidence="1">The sequence shown here is derived from an EMBL/GenBank/DDBJ whole genome shotgun (WGS) entry which is preliminary data.</text>
</comment>
<dbReference type="AlphaFoldDB" id="A0A5J4UH95"/>
<sequence>MKKRQIKSGDAAIYREEIKEADTNRFSDIINSNQRIKQQYYTLDIDEDIKHVERIVAEQHQRAKQRYRIQRQNFRIQAIDLQLLLIGRLQKIVINIKQDLLQINDIIERYNTMQAIEFD</sequence>
<proteinExistence type="predicted"/>
<dbReference type="EMBL" id="SNRW01016019">
    <property type="protein sequence ID" value="KAA6369787.1"/>
    <property type="molecule type" value="Genomic_DNA"/>
</dbReference>
<accession>A0A5J4UH95</accession>
<protein>
    <submittedName>
        <fullName evidence="1">Uncharacterized protein</fullName>
    </submittedName>
</protein>
<evidence type="ECO:0000313" key="1">
    <source>
        <dbReference type="EMBL" id="KAA6369787.1"/>
    </source>
</evidence>
<gene>
    <name evidence="1" type="ORF">EZS28_034685</name>
</gene>
<organism evidence="1 2">
    <name type="scientific">Streblomastix strix</name>
    <dbReference type="NCBI Taxonomy" id="222440"/>
    <lineage>
        <taxon>Eukaryota</taxon>
        <taxon>Metamonada</taxon>
        <taxon>Preaxostyla</taxon>
        <taxon>Oxymonadida</taxon>
        <taxon>Streblomastigidae</taxon>
        <taxon>Streblomastix</taxon>
    </lineage>
</organism>